<feature type="transmembrane region" description="Helical" evidence="1">
    <location>
        <begin position="55"/>
        <end position="78"/>
    </location>
</feature>
<dbReference type="AlphaFoldDB" id="A0A6C0CIQ4"/>
<organism evidence="2">
    <name type="scientific">viral metagenome</name>
    <dbReference type="NCBI Taxonomy" id="1070528"/>
    <lineage>
        <taxon>unclassified sequences</taxon>
        <taxon>metagenomes</taxon>
        <taxon>organismal metagenomes</taxon>
    </lineage>
</organism>
<dbReference type="EMBL" id="MN739423">
    <property type="protein sequence ID" value="QHT04052.1"/>
    <property type="molecule type" value="Genomic_DNA"/>
</dbReference>
<keyword evidence="1" id="KW-1133">Transmembrane helix</keyword>
<protein>
    <submittedName>
        <fullName evidence="2">Uncharacterized protein</fullName>
    </submittedName>
</protein>
<name>A0A6C0CIQ4_9ZZZZ</name>
<keyword evidence="1" id="KW-0472">Membrane</keyword>
<evidence type="ECO:0000256" key="1">
    <source>
        <dbReference type="SAM" id="Phobius"/>
    </source>
</evidence>
<keyword evidence="1" id="KW-0812">Transmembrane</keyword>
<reference evidence="2" key="1">
    <citation type="journal article" date="2020" name="Nature">
        <title>Giant virus diversity and host interactions through global metagenomics.</title>
        <authorList>
            <person name="Schulz F."/>
            <person name="Roux S."/>
            <person name="Paez-Espino D."/>
            <person name="Jungbluth S."/>
            <person name="Walsh D.A."/>
            <person name="Denef V.J."/>
            <person name="McMahon K.D."/>
            <person name="Konstantinidis K.T."/>
            <person name="Eloe-Fadrosh E.A."/>
            <person name="Kyrpides N.C."/>
            <person name="Woyke T."/>
        </authorList>
    </citation>
    <scope>NUCLEOTIDE SEQUENCE</scope>
    <source>
        <strain evidence="2">GVMAG-M-3300021185-45</strain>
    </source>
</reference>
<proteinExistence type="predicted"/>
<feature type="transmembrane region" description="Helical" evidence="1">
    <location>
        <begin position="84"/>
        <end position="103"/>
    </location>
</feature>
<sequence>MYLKYHLCIIIMNEYLKTINCFFIPVYPLIFFYCGWISLHYISSQLYICYCTPQSLWGFFISPFLAVAPHCNALRWIINESGNILYGMWVSMATWMVANVLTFKTN</sequence>
<feature type="transmembrane region" description="Helical" evidence="1">
    <location>
        <begin position="22"/>
        <end position="43"/>
    </location>
</feature>
<evidence type="ECO:0000313" key="2">
    <source>
        <dbReference type="EMBL" id="QHT04052.1"/>
    </source>
</evidence>
<accession>A0A6C0CIQ4</accession>